<organism evidence="2 3">
    <name type="scientific">Serratia ureilytica</name>
    <dbReference type="NCBI Taxonomy" id="300181"/>
    <lineage>
        <taxon>Bacteria</taxon>
        <taxon>Pseudomonadati</taxon>
        <taxon>Pseudomonadota</taxon>
        <taxon>Gammaproteobacteria</taxon>
        <taxon>Enterobacterales</taxon>
        <taxon>Yersiniaceae</taxon>
        <taxon>Serratia</taxon>
    </lineage>
</organism>
<evidence type="ECO:0000313" key="3">
    <source>
        <dbReference type="Proteomes" id="UP000321307"/>
    </source>
</evidence>
<accession>A0A9X9G0K1</accession>
<gene>
    <name evidence="2" type="ORF">FOT63_25515</name>
</gene>
<protein>
    <submittedName>
        <fullName evidence="2">Uncharacterized protein</fullName>
    </submittedName>
</protein>
<keyword evidence="1" id="KW-0472">Membrane</keyword>
<sequence length="138" mass="15338">MADFIRFGLFVPFQGVLHYSPLIERFALTLFVCLAALWVGYLLVVLRRCAQPWHLVRRWCREWFTPFLLICAGLGLMGREGDVGVGHWLEVAGVGVTRFVLELPAPVAPTPATGRTTEASRMRCPGTYAGMEVQGCTP</sequence>
<evidence type="ECO:0000313" key="2">
    <source>
        <dbReference type="EMBL" id="TXE22540.1"/>
    </source>
</evidence>
<proteinExistence type="predicted"/>
<feature type="transmembrane region" description="Helical" evidence="1">
    <location>
        <begin position="26"/>
        <end position="46"/>
    </location>
</feature>
<keyword evidence="1" id="KW-0812">Transmembrane</keyword>
<dbReference type="AlphaFoldDB" id="A0A9X9G0K1"/>
<comment type="caution">
    <text evidence="2">The sequence shown here is derived from an EMBL/GenBank/DDBJ whole genome shotgun (WGS) entry which is preliminary data.</text>
</comment>
<dbReference type="EMBL" id="VOUP01000055">
    <property type="protein sequence ID" value="TXE22540.1"/>
    <property type="molecule type" value="Genomic_DNA"/>
</dbReference>
<evidence type="ECO:0000256" key="1">
    <source>
        <dbReference type="SAM" id="Phobius"/>
    </source>
</evidence>
<name>A0A9X9G0K1_9GAMM</name>
<dbReference type="Proteomes" id="UP000321307">
    <property type="component" value="Unassembled WGS sequence"/>
</dbReference>
<keyword evidence="1" id="KW-1133">Transmembrane helix</keyword>
<dbReference type="RefSeq" id="WP_147839262.1">
    <property type="nucleotide sequence ID" value="NZ_VOUP01000055.1"/>
</dbReference>
<reference evidence="2 3" key="1">
    <citation type="submission" date="2019-07" db="EMBL/GenBank/DDBJ databases">
        <title>Serratia strains were isolated from fresh produce.</title>
        <authorList>
            <person name="Cho G.-S."/>
            <person name="Stein M."/>
            <person name="Lee W."/>
            <person name="Suh S.H."/>
            <person name="Franz C.M.A.P."/>
        </authorList>
    </citation>
    <scope>NUCLEOTIDE SEQUENCE [LARGE SCALE GENOMIC DNA]</scope>
    <source>
        <strain evidence="2 3">S17</strain>
    </source>
</reference>